<sequence>MEKMHIQTSAGFEWDMDPAVMDDILVIEDLAALDQGDLLKVPEVLRRLLGEPGKRALYEHLKTEEGRVPISAVSAALAEIITAMGDSGKK</sequence>
<protein>
    <submittedName>
        <fullName evidence="1">Uncharacterized protein</fullName>
    </submittedName>
</protein>
<proteinExistence type="predicted"/>
<accession>A0A8S5QF20</accession>
<evidence type="ECO:0000313" key="1">
    <source>
        <dbReference type="EMBL" id="DAE17878.1"/>
    </source>
</evidence>
<reference evidence="1" key="1">
    <citation type="journal article" date="2021" name="Proc. Natl. Acad. Sci. U.S.A.">
        <title>A Catalog of Tens of Thousands of Viruses from Human Metagenomes Reveals Hidden Associations with Chronic Diseases.</title>
        <authorList>
            <person name="Tisza M.J."/>
            <person name="Buck C.B."/>
        </authorList>
    </citation>
    <scope>NUCLEOTIDE SEQUENCE</scope>
    <source>
        <strain evidence="1">CtWBz6</strain>
    </source>
</reference>
<dbReference type="EMBL" id="BK015647">
    <property type="protein sequence ID" value="DAE17878.1"/>
    <property type="molecule type" value="Genomic_DNA"/>
</dbReference>
<organism evidence="1">
    <name type="scientific">Siphoviridae sp. ctWBz6</name>
    <dbReference type="NCBI Taxonomy" id="2825536"/>
    <lineage>
        <taxon>Viruses</taxon>
        <taxon>Duplodnaviria</taxon>
        <taxon>Heunggongvirae</taxon>
        <taxon>Uroviricota</taxon>
        <taxon>Caudoviricetes</taxon>
    </lineage>
</organism>
<name>A0A8S5QF20_9CAUD</name>